<dbReference type="Gene3D" id="2.20.70.10">
    <property type="match status" value="2"/>
</dbReference>
<dbReference type="InterPro" id="IPR036517">
    <property type="entry name" value="FF_domain_sf"/>
</dbReference>
<feature type="domain" description="WW" evidence="8">
    <location>
        <begin position="30"/>
        <end position="57"/>
    </location>
</feature>
<dbReference type="GO" id="GO:0003723">
    <property type="term" value="F:RNA binding"/>
    <property type="evidence" value="ECO:0007669"/>
    <property type="project" value="TreeGrafter"/>
</dbReference>
<organism evidence="10 11">
    <name type="scientific">Puccinia sorghi</name>
    <dbReference type="NCBI Taxonomy" id="27349"/>
    <lineage>
        <taxon>Eukaryota</taxon>
        <taxon>Fungi</taxon>
        <taxon>Dikarya</taxon>
        <taxon>Basidiomycota</taxon>
        <taxon>Pucciniomycotina</taxon>
        <taxon>Pucciniomycetes</taxon>
        <taxon>Pucciniales</taxon>
        <taxon>Pucciniaceae</taxon>
        <taxon>Puccinia</taxon>
    </lineage>
</organism>
<keyword evidence="5" id="KW-0539">Nucleus</keyword>
<keyword evidence="3" id="KW-0677">Repeat</keyword>
<comment type="subcellular location">
    <subcellularLocation>
        <location evidence="1">Nucleus</location>
    </subcellularLocation>
</comment>
<feature type="compositionally biased region" description="Basic and acidic residues" evidence="7">
    <location>
        <begin position="747"/>
        <end position="802"/>
    </location>
</feature>
<sequence>MDKKKSQFALVRICCAHHRTSFVLHQASVWTEHRSPTGRLYWFNAQTGTSSWERPEALKTPAERALASTPWKEYQTAEGRKYWHHTVTKETTWTLPDAVREVIEKAAVSAPTSALPASSQPASSAPGPPPAPMHPTFVPASNPTLTPTPVTPVVLPSGPTPSATLPPRPVTSILHSAPVTNLAPVPMPDFKSPEEAERAFMGLLRLKGVTPSWTWEQTMRDIITEPLYKALDTLAARKAAWEKFIDNERQREKENREKNIARVRGSWNAGLDSLGEEKTIVDDQGVEVKLPGAPPKLWWTWDRLKLEVERRAPDVWKLCRDDEERKVLWEDYLTELRQRDTAAANQLRGRQQEKLTSLLRAHQEKLNLPGEFEVIQWRSAQEAILQSEDFQNDEDLRKMDDLDMLIVFEEEIKRAEKETMELKAKQKDDKRRSCRKTRAAYIKLLHELKLSGQIHATTMWKEIFPLLKDDERYQNMLGLTGSSPLELFWDVVDDIQTELEDKQKLVEGLLDERGKKVLETTELKEFMSWLPSDLDSHNLDPPLLKQLLDSAARIAKEEKRRTEKRLRNQIEDLRYALKKLSPSIKLDTPYEEALERFFHLAEFKVLEGHDEGRKEAFHRYMERLKEKASLEDKRSRRKEEEPHRSESRKKGSLAQLSDNESVNSASKRRRRDPVDEAKYHRHQSPRPSRLAEDLSSPRGNGESREDRDHDKVRERSRGRERDCDKDREGDTNPHLDHANPEQYPEGDGEKGRSRDRERRKDTDRDRAEDRSKDRADHHDHPGSRLSVDDRDRNRKEYDVDRHGSRRHRSSRRGDRDNDDDSTYRSSRHDDEDGQSRDKKSENGVSDKRARSQDRPETHRKSDPTVTDLERDNKRPKTEQPKHNNPTEKCDGEEGELEG</sequence>
<dbReference type="VEuPathDB" id="FungiDB:VP01_268g3"/>
<dbReference type="FunFam" id="1.10.10.440:FF:000003">
    <property type="entry name" value="Pre-mRNA processing factor 40 homolog A"/>
    <property type="match status" value="1"/>
</dbReference>
<evidence type="ECO:0000259" key="9">
    <source>
        <dbReference type="PROSITE" id="PS51676"/>
    </source>
</evidence>
<dbReference type="OrthoDB" id="187617at2759"/>
<evidence type="ECO:0000313" key="11">
    <source>
        <dbReference type="Proteomes" id="UP000037035"/>
    </source>
</evidence>
<keyword evidence="4" id="KW-0508">mRNA splicing</keyword>
<keyword evidence="2" id="KW-0507">mRNA processing</keyword>
<feature type="compositionally biased region" description="Low complexity" evidence="7">
    <location>
        <begin position="111"/>
        <end position="125"/>
    </location>
</feature>
<dbReference type="Pfam" id="PF00397">
    <property type="entry name" value="WW"/>
    <property type="match status" value="2"/>
</dbReference>
<dbReference type="PROSITE" id="PS51676">
    <property type="entry name" value="FF"/>
    <property type="match status" value="1"/>
</dbReference>
<evidence type="ECO:0000313" key="10">
    <source>
        <dbReference type="EMBL" id="KNZ55412.1"/>
    </source>
</evidence>
<feature type="compositionally biased region" description="Basic and acidic residues" evidence="7">
    <location>
        <begin position="826"/>
        <end position="891"/>
    </location>
</feature>
<reference evidence="10 11" key="1">
    <citation type="submission" date="2015-08" db="EMBL/GenBank/DDBJ databases">
        <title>Next Generation Sequencing and Analysis of the Genome of Puccinia sorghi L Schw, the Causal Agent of Maize Common Rust.</title>
        <authorList>
            <person name="Rochi L."/>
            <person name="Burguener G."/>
            <person name="Darino M."/>
            <person name="Turjanski A."/>
            <person name="Kreff E."/>
            <person name="Dieguez M.J."/>
            <person name="Sacco F."/>
        </authorList>
    </citation>
    <scope>NUCLEOTIDE SEQUENCE [LARGE SCALE GENOMIC DNA]</scope>
    <source>
        <strain evidence="10 11">RO10H11247</strain>
    </source>
</reference>
<evidence type="ECO:0000256" key="2">
    <source>
        <dbReference type="ARBA" id="ARBA00022664"/>
    </source>
</evidence>
<dbReference type="Gene3D" id="1.10.10.440">
    <property type="entry name" value="FF domain"/>
    <property type="match status" value="3"/>
</dbReference>
<dbReference type="CDD" id="cd00201">
    <property type="entry name" value="WW"/>
    <property type="match status" value="2"/>
</dbReference>
<feature type="compositionally biased region" description="Basic and acidic residues" evidence="7">
    <location>
        <begin position="701"/>
        <end position="739"/>
    </location>
</feature>
<dbReference type="InterPro" id="IPR036020">
    <property type="entry name" value="WW_dom_sf"/>
</dbReference>
<feature type="region of interest" description="Disordered" evidence="7">
    <location>
        <begin position="111"/>
        <end position="163"/>
    </location>
</feature>
<evidence type="ECO:0000256" key="7">
    <source>
        <dbReference type="SAM" id="MobiDB-lite"/>
    </source>
</evidence>
<dbReference type="GO" id="GO:0045292">
    <property type="term" value="P:mRNA cis splicing, via spliceosome"/>
    <property type="evidence" value="ECO:0007669"/>
    <property type="project" value="InterPro"/>
</dbReference>
<dbReference type="PANTHER" id="PTHR11864">
    <property type="entry name" value="PRE-MRNA-PROCESSING PROTEIN PRP40"/>
    <property type="match status" value="1"/>
</dbReference>
<protein>
    <recommendedName>
        <fullName evidence="12">Pre-mRNA-processing factor 40</fullName>
    </recommendedName>
</protein>
<feature type="domain" description="WW" evidence="8">
    <location>
        <begin position="65"/>
        <end position="98"/>
    </location>
</feature>
<keyword evidence="6" id="KW-0175">Coiled coil</keyword>
<evidence type="ECO:0000259" key="8">
    <source>
        <dbReference type="PROSITE" id="PS50020"/>
    </source>
</evidence>
<dbReference type="PROSITE" id="PS50020">
    <property type="entry name" value="WW_DOMAIN_2"/>
    <property type="match status" value="2"/>
</dbReference>
<dbReference type="GO" id="GO:0071004">
    <property type="term" value="C:U2-type prespliceosome"/>
    <property type="evidence" value="ECO:0007669"/>
    <property type="project" value="TreeGrafter"/>
</dbReference>
<dbReference type="InterPro" id="IPR001202">
    <property type="entry name" value="WW_dom"/>
</dbReference>
<name>A0A0L6V4J1_9BASI</name>
<dbReference type="InterPro" id="IPR039726">
    <property type="entry name" value="Prp40-like"/>
</dbReference>
<dbReference type="AlphaFoldDB" id="A0A0L6V4J1"/>
<feature type="compositionally biased region" description="Polar residues" evidence="7">
    <location>
        <begin position="654"/>
        <end position="665"/>
    </location>
</feature>
<dbReference type="EMBL" id="LAVV01007601">
    <property type="protein sequence ID" value="KNZ55412.1"/>
    <property type="molecule type" value="Genomic_DNA"/>
</dbReference>
<evidence type="ECO:0008006" key="12">
    <source>
        <dbReference type="Google" id="ProtNLM"/>
    </source>
</evidence>
<dbReference type="Proteomes" id="UP000037035">
    <property type="component" value="Unassembled WGS sequence"/>
</dbReference>
<gene>
    <name evidence="10" type="ORF">VP01_268g3</name>
</gene>
<feature type="region of interest" description="Disordered" evidence="7">
    <location>
        <begin position="627"/>
        <end position="898"/>
    </location>
</feature>
<comment type="caution">
    <text evidence="10">The sequence shown here is derived from an EMBL/GenBank/DDBJ whole genome shotgun (WGS) entry which is preliminary data.</text>
</comment>
<feature type="coiled-coil region" evidence="6">
    <location>
        <begin position="405"/>
        <end position="432"/>
    </location>
</feature>
<dbReference type="SMART" id="SM00456">
    <property type="entry name" value="WW"/>
    <property type="match status" value="2"/>
</dbReference>
<dbReference type="GO" id="GO:0005685">
    <property type="term" value="C:U1 snRNP"/>
    <property type="evidence" value="ECO:0007669"/>
    <property type="project" value="TreeGrafter"/>
</dbReference>
<dbReference type="Pfam" id="PF01846">
    <property type="entry name" value="FF"/>
    <property type="match status" value="2"/>
</dbReference>
<dbReference type="FunFam" id="1.10.10.440:FF:000013">
    <property type="entry name" value="pre-mRNA-processing protein 40A isoform X1"/>
    <property type="match status" value="1"/>
</dbReference>
<feature type="compositionally biased region" description="Low complexity" evidence="7">
    <location>
        <begin position="143"/>
        <end position="162"/>
    </location>
</feature>
<evidence type="ECO:0000256" key="3">
    <source>
        <dbReference type="ARBA" id="ARBA00022737"/>
    </source>
</evidence>
<accession>A0A0L6V4J1</accession>
<evidence type="ECO:0000256" key="5">
    <source>
        <dbReference type="ARBA" id="ARBA00023242"/>
    </source>
</evidence>
<dbReference type="SUPFAM" id="SSF51045">
    <property type="entry name" value="WW domain"/>
    <property type="match status" value="2"/>
</dbReference>
<evidence type="ECO:0000256" key="1">
    <source>
        <dbReference type="ARBA" id="ARBA00004123"/>
    </source>
</evidence>
<dbReference type="PROSITE" id="PS01159">
    <property type="entry name" value="WW_DOMAIN_1"/>
    <property type="match status" value="2"/>
</dbReference>
<dbReference type="InterPro" id="IPR002713">
    <property type="entry name" value="FF_domain"/>
</dbReference>
<feature type="compositionally biased region" description="Basic and acidic residues" evidence="7">
    <location>
        <begin position="627"/>
        <end position="649"/>
    </location>
</feature>
<proteinExistence type="predicted"/>
<dbReference type="STRING" id="27349.A0A0L6V4J1"/>
<dbReference type="PANTHER" id="PTHR11864:SF0">
    <property type="entry name" value="PRP40 PRE-MRNA PROCESSING FACTOR 40 HOMOLOG A (YEAST)"/>
    <property type="match status" value="1"/>
</dbReference>
<keyword evidence="11" id="KW-1185">Reference proteome</keyword>
<dbReference type="SUPFAM" id="SSF81698">
    <property type="entry name" value="FF domain"/>
    <property type="match status" value="3"/>
</dbReference>
<dbReference type="SMART" id="SM00441">
    <property type="entry name" value="FF"/>
    <property type="match status" value="2"/>
</dbReference>
<feature type="domain" description="FF" evidence="9">
    <location>
        <begin position="432"/>
        <end position="494"/>
    </location>
</feature>
<evidence type="ECO:0000256" key="4">
    <source>
        <dbReference type="ARBA" id="ARBA00023187"/>
    </source>
</evidence>
<dbReference type="FunFam" id="2.20.70.10:FF:000158">
    <property type="entry name" value="Predicted protein"/>
    <property type="match status" value="1"/>
</dbReference>
<evidence type="ECO:0000256" key="6">
    <source>
        <dbReference type="SAM" id="Coils"/>
    </source>
</evidence>